<accession>A0A2U1AW47</accession>
<dbReference type="EMBL" id="QEKI01000006">
    <property type="protein sequence ID" value="PVY40665.1"/>
    <property type="molecule type" value="Genomic_DNA"/>
</dbReference>
<comment type="caution">
    <text evidence="3">The sequence shown here is derived from an EMBL/GenBank/DDBJ whole genome shotgun (WGS) entry which is preliminary data.</text>
</comment>
<dbReference type="Pfam" id="PF20254">
    <property type="entry name" value="DMFA2_C"/>
    <property type="match status" value="1"/>
</dbReference>
<evidence type="ECO:0000313" key="4">
    <source>
        <dbReference type="Proteomes" id="UP000245466"/>
    </source>
</evidence>
<proteinExistence type="predicted"/>
<dbReference type="InterPro" id="IPR026444">
    <property type="entry name" value="Secre_tail"/>
</dbReference>
<dbReference type="Pfam" id="PF18962">
    <property type="entry name" value="Por_Secre_tail"/>
    <property type="match status" value="1"/>
</dbReference>
<protein>
    <submittedName>
        <fullName evidence="3">Putative secreted protein (Por secretion system target)</fullName>
    </submittedName>
</protein>
<dbReference type="Pfam" id="PF13313">
    <property type="entry name" value="DUF4082"/>
    <property type="match status" value="3"/>
</dbReference>
<dbReference type="InterPro" id="IPR025141">
    <property type="entry name" value="DUF4082"/>
</dbReference>
<dbReference type="Pfam" id="PF17957">
    <property type="entry name" value="Big_7"/>
    <property type="match status" value="5"/>
</dbReference>
<dbReference type="RefSeq" id="WP_116543350.1">
    <property type="nucleotide sequence ID" value="NZ_QEKI01000006.1"/>
</dbReference>
<dbReference type="InterPro" id="IPR014756">
    <property type="entry name" value="Ig_E-set"/>
</dbReference>
<keyword evidence="4" id="KW-1185">Reference proteome</keyword>
<name>A0A2U1AW47_9BACT</name>
<evidence type="ECO:0000259" key="2">
    <source>
        <dbReference type="SMART" id="SM00089"/>
    </source>
</evidence>
<feature type="domain" description="PKD/Chitinase" evidence="2">
    <location>
        <begin position="825"/>
        <end position="916"/>
    </location>
</feature>
<dbReference type="NCBIfam" id="TIGR04183">
    <property type="entry name" value="Por_Secre_tail"/>
    <property type="match status" value="1"/>
</dbReference>
<dbReference type="InterPro" id="IPR013783">
    <property type="entry name" value="Ig-like_fold"/>
</dbReference>
<dbReference type="SMART" id="SM00089">
    <property type="entry name" value="PKD"/>
    <property type="match status" value="3"/>
</dbReference>
<dbReference type="Proteomes" id="UP000245466">
    <property type="component" value="Unassembled WGS sequence"/>
</dbReference>
<feature type="region of interest" description="Disordered" evidence="1">
    <location>
        <begin position="547"/>
        <end position="570"/>
    </location>
</feature>
<dbReference type="Gene3D" id="2.60.40.650">
    <property type="match status" value="1"/>
</dbReference>
<evidence type="ECO:0000313" key="3">
    <source>
        <dbReference type="EMBL" id="PVY40665.1"/>
    </source>
</evidence>
<sequence length="1634" mass="171960">MEKYYNLASPKLVGKPSLVNVTTEPSASCLNRCRLSWWCLTLIRSLLFLFCYISILSVSAQNAIVTENAKTGNPSSEWQISGAGDLSIQGFATDISYNKGETARFKIKTSARAFIIRVYRLGFYQGNGARFQGDATVTAALPQSQPNCLTNSSTGLLDCGNWAESASWLIPSTAVSGIYIAKLTRTDNGGSSHITFIVRDDASTSDLFFQTSDATWQAYNVYGDNNNGKSLYTGSGGKAAKVSYNRPFITRNGGGGGGAEEDWLFNAEYPMIRWIEANGYDVTYTTNVDGDRRGNLIKNHRVFLSVGHDEYWSGTHRAHVTAARDAGTSLAFFSGNEVYWKTRWENSIDGSGKSHRTLVCYKEGGDGENTCSGKCDPSSEWTGLWRSGCEYTTGNVLVDGCNPENELTGQISWELSDASLQVPSTYGNLRFWRNTSVSSLSSGQTASFTYGTIGYEWNSEQEQYRSTYPNGRIILSSTVINGKTHHLSLYKHSSGALVFGAGTVQYSWGLDSNHDRGNAAPSLAMQQATVNLFADMGVQPGSLRSGLVPASASTDTQAPSTTIASPAEGESLPLGSAVTISGTATDANVVAGVEVSTDGGNTWRLASGTTNWSYTWTPTASGAATIRSRAFDDSGNMSVPVIRNVTVGGTVSVNCPCTVFHSSSAPTGSLQNDGQALQLGMKFRSSIDGFVTGVRFYKQSGNTGTHTGQLYNSAGVLLASVAFSNETATGWQEAAFASPVAVSAGTTYVISYHSSAGNYSVNDNAFSQAIVNGPLTGLQNGVDGANGVYRYTSSPAFPTSSYAASNYWVDVVFNTSTSPGNQAPIVSITSPANNATFTAPASIAIAASASDADGTISKVEFFNSDTKLGEDTDGSDGWAFVWNSVPGGTYALTAKATDNVGAAASSAVVNITVSSSTNQVPTVSITSPANNATFTAPASVSIAATASDTDGTVSRVEFFNGDTKLGEDTSSPYSYTWGSVAAGSYQITARATDNAGAVATSAVVNITVNPAPSGCPCTVFQPSAVPASGVKNDGMALQIGMKFQSTENGLVTGIRFYKHSGNTGTHTGQLYSSSGILLASVTFTNETASGWQEAAFASPVAVTAGTTYVISYHSGAGNYTSDYSYFNQAVSNGPLKALANGESGANGVYRYTSTPAFPTSDYQASNYWIDVVFNMDVPPANQPPTVSLTSPANNATFTAPASVAIAASASDADGTVAKVEFFQGNTKLGEDLSSPYTFAWNGVAAGSYQLTARATDNGGAASTSTAVAITVVEPANLPPTVSLTSPANNATFTAPANIELAATAADQDGSITRVEFYSGGTKIGEDLTSPYTYSWGNVAAGTYQLTARAFDNLEVATISTVVNITVNSASLGCPCTVFQPSAVPASAMKNDRRALQVGMKFQASVNGYVTGVRFYKHSGNTGTHTGQLYSSSGTLLASVVFSNETATGWQEQAFALPVAVTAGTTYVISYHSSAGNYTSDYLYFSQAVSNGPLRALANGESSVNGVYRYTSSPAFPSNGYRSSNYWVDVVFDSNLAATSVSSLEQADLEEAIIVYPNPFSGKATVILSLLKTGEYTVELYDVKGAMIETLKQGKAVAGKLEHIEIDGNKFPKGWYILKLKSQDYNQSTKLLNIK</sequence>
<dbReference type="Gene3D" id="2.60.40.10">
    <property type="entry name" value="Immunoglobulins"/>
    <property type="match status" value="4"/>
</dbReference>
<feature type="compositionally biased region" description="Polar residues" evidence="1">
    <location>
        <begin position="551"/>
        <end position="564"/>
    </location>
</feature>
<dbReference type="InterPro" id="IPR022409">
    <property type="entry name" value="PKD/Chitinase_dom"/>
</dbReference>
<dbReference type="OrthoDB" id="505641at2"/>
<reference evidence="3 4" key="1">
    <citation type="submission" date="2018-04" db="EMBL/GenBank/DDBJ databases">
        <title>Genomic Encyclopedia of Type Strains, Phase IV (KMG-IV): sequencing the most valuable type-strain genomes for metagenomic binning, comparative biology and taxonomic classification.</title>
        <authorList>
            <person name="Goeker M."/>
        </authorList>
    </citation>
    <scope>NUCLEOTIDE SEQUENCE [LARGE SCALE GENOMIC DNA]</scope>
    <source>
        <strain evidence="3 4">DSM 100231</strain>
    </source>
</reference>
<feature type="domain" description="PKD/Chitinase" evidence="2">
    <location>
        <begin position="1276"/>
        <end position="1367"/>
    </location>
</feature>
<evidence type="ECO:0000256" key="1">
    <source>
        <dbReference type="SAM" id="MobiDB-lite"/>
    </source>
</evidence>
<feature type="domain" description="PKD/Chitinase" evidence="2">
    <location>
        <begin position="1185"/>
        <end position="1274"/>
    </location>
</feature>
<dbReference type="SUPFAM" id="SSF81296">
    <property type="entry name" value="E set domains"/>
    <property type="match status" value="1"/>
</dbReference>
<gene>
    <name evidence="3" type="ORF">C8E01_1064</name>
</gene>
<organism evidence="3 4">
    <name type="scientific">Pontibacter virosus</name>
    <dbReference type="NCBI Taxonomy" id="1765052"/>
    <lineage>
        <taxon>Bacteria</taxon>
        <taxon>Pseudomonadati</taxon>
        <taxon>Bacteroidota</taxon>
        <taxon>Cytophagia</taxon>
        <taxon>Cytophagales</taxon>
        <taxon>Hymenobacteraceae</taxon>
        <taxon>Pontibacter</taxon>
    </lineage>
</organism>
<dbReference type="InterPro" id="IPR035986">
    <property type="entry name" value="PKD_dom_sf"/>
</dbReference>
<dbReference type="InterPro" id="IPR046540">
    <property type="entry name" value="DMFA2_C"/>
</dbReference>
<dbReference type="SUPFAM" id="SSF49299">
    <property type="entry name" value="PKD domain"/>
    <property type="match status" value="1"/>
</dbReference>